<evidence type="ECO:0000313" key="2">
    <source>
        <dbReference type="Proteomes" id="UP001148662"/>
    </source>
</evidence>
<keyword evidence="2" id="KW-1185">Reference proteome</keyword>
<accession>A0ACC1S9R0</accession>
<dbReference type="Proteomes" id="UP001148662">
    <property type="component" value="Unassembled WGS sequence"/>
</dbReference>
<sequence length="1048" mass="112551">MNDGNNQQDPARMGLQLFPADGLVGPEEFARNLDQIRRAYATLATIEAENREGYVRYLESRAVVGRQAELQLAQLRALGQQQAQPQLAPARPQSAARPGRAGRTQRAKPGEVATLNLPRNAPPVQQLPPLTNVADLPPHKPILQPPQQGSQTPSIAPSPYPVQPYYRDHVYQNAYRPGDTATSNQGWATSRFHVSLRDEPQQNVQPNAGHTPNQVASGSSIQAQHQPTNIPHATVGPEDGPPGLFPSQYHNVVGTSVQEPIQASSSSVGITRAKNTYSSRTSQNSATANASVDRRAVLEAIAIDTFMLVKGLSPDILRSVNYSVYQQLKFKLDPNGQLRTDPAPPTDERVAQDVATIASAVASKLEDLSKDEILLLWSNVTKQVVADAKAATFGPTASGNGSRASPIVIDANSQQFTPTVNTPPLNASQSAQATVPADPTHPPHGPTAVTQSSITTPASLGAMTSSATAPPVQIMIPPAVQPIALPIVPPVATPSAASSAPSTPQSGRHLTRPPNPTTLARDILRSLGRPHRASQESSEDSKKRKRVPSNSLAGKKQKTNEQAPVTPAAAAVPPPLLEKTATPAATVTAAGTAQVLEKPQSTSTSGPALPEAAPSAQQRVSPEHVEEIITPGAEQAEAAIQHDLWRESIRNFNAALEGFSRPQDIQPPPQITPSISTPSVQDAPALVNGTAVPVGPSQGPLVSAEPPAAWSSEAEHPMDVDAVLEVRSQGPTTPRQAVASSSKTPLFLPSRSPSDTDSPQRTNRADGESKVETEDFVPTGLLGIERSPTRKDKGKQRATEGDVEMQSPLSPQRLSARRKQRVSSEDVEVIETSDVDEARAQHKPRGRRPKLQPYILLPPIPAAAVRINARLADQVEEEDGRRAVMLSLPRLVERHCCWTGCDAVLNSAERLGLHVQQHAGENAEWNSFTCQWENCPEFYSNEKKLAAHLKKHTYNTLLCAYAGCDHSYSTSKDLARHHISEHEGDALKPTAALTTLQVTDLPALPDELPSYMTVPRRVAKHPMSREVHVWLGAKVGRSICFTPVLMTY</sequence>
<evidence type="ECO:0000313" key="1">
    <source>
        <dbReference type="EMBL" id="KAJ3535058.1"/>
    </source>
</evidence>
<gene>
    <name evidence="1" type="ORF">NM688_g7033</name>
</gene>
<name>A0ACC1S9R0_9APHY</name>
<dbReference type="EMBL" id="JANHOG010001564">
    <property type="protein sequence ID" value="KAJ3535058.1"/>
    <property type="molecule type" value="Genomic_DNA"/>
</dbReference>
<organism evidence="1 2">
    <name type="scientific">Phlebia brevispora</name>
    <dbReference type="NCBI Taxonomy" id="194682"/>
    <lineage>
        <taxon>Eukaryota</taxon>
        <taxon>Fungi</taxon>
        <taxon>Dikarya</taxon>
        <taxon>Basidiomycota</taxon>
        <taxon>Agaricomycotina</taxon>
        <taxon>Agaricomycetes</taxon>
        <taxon>Polyporales</taxon>
        <taxon>Meruliaceae</taxon>
        <taxon>Phlebia</taxon>
    </lineage>
</organism>
<comment type="caution">
    <text evidence="1">The sequence shown here is derived from an EMBL/GenBank/DDBJ whole genome shotgun (WGS) entry which is preliminary data.</text>
</comment>
<reference evidence="1" key="1">
    <citation type="submission" date="2022-07" db="EMBL/GenBank/DDBJ databases">
        <title>Genome Sequence of Phlebia brevispora.</title>
        <authorList>
            <person name="Buettner E."/>
        </authorList>
    </citation>
    <scope>NUCLEOTIDE SEQUENCE</scope>
    <source>
        <strain evidence="1">MPL23</strain>
    </source>
</reference>
<proteinExistence type="predicted"/>
<protein>
    <submittedName>
        <fullName evidence="1">Uncharacterized protein</fullName>
    </submittedName>
</protein>